<dbReference type="eggNOG" id="COG0682">
    <property type="taxonomic scope" value="Bacteria"/>
</dbReference>
<keyword evidence="5 7" id="KW-1133">Transmembrane helix</keyword>
<dbReference type="EMBL" id="CP001344">
    <property type="protein sequence ID" value="ACL46962.1"/>
    <property type="molecule type" value="Genomic_DNA"/>
</dbReference>
<evidence type="ECO:0000256" key="3">
    <source>
        <dbReference type="ARBA" id="ARBA00022679"/>
    </source>
</evidence>
<keyword evidence="4 7" id="KW-0812">Transmembrane</keyword>
<dbReference type="KEGG" id="cyn:Cyan7425_4656"/>
<evidence type="ECO:0000256" key="1">
    <source>
        <dbReference type="ARBA" id="ARBA00007150"/>
    </source>
</evidence>
<organism evidence="8">
    <name type="scientific">Cyanothece sp. (strain PCC 7425 / ATCC 29141)</name>
    <dbReference type="NCBI Taxonomy" id="395961"/>
    <lineage>
        <taxon>Bacteria</taxon>
        <taxon>Bacillati</taxon>
        <taxon>Cyanobacteriota</taxon>
        <taxon>Cyanophyceae</taxon>
        <taxon>Gomontiellales</taxon>
        <taxon>Cyanothecaceae</taxon>
        <taxon>Cyanothece</taxon>
    </lineage>
</organism>
<evidence type="ECO:0000256" key="7">
    <source>
        <dbReference type="SAM" id="Phobius"/>
    </source>
</evidence>
<evidence type="ECO:0000256" key="4">
    <source>
        <dbReference type="ARBA" id="ARBA00022692"/>
    </source>
</evidence>
<proteinExistence type="inferred from homology"/>
<keyword evidence="2" id="KW-1003">Cell membrane</keyword>
<dbReference type="OrthoDB" id="871140at2"/>
<evidence type="ECO:0000256" key="6">
    <source>
        <dbReference type="ARBA" id="ARBA00023136"/>
    </source>
</evidence>
<dbReference type="GO" id="GO:0042158">
    <property type="term" value="P:lipoprotein biosynthetic process"/>
    <property type="evidence" value="ECO:0007669"/>
    <property type="project" value="InterPro"/>
</dbReference>
<comment type="similarity">
    <text evidence="1">Belongs to the Lgt family.</text>
</comment>
<feature type="transmembrane region" description="Helical" evidence="7">
    <location>
        <begin position="147"/>
        <end position="169"/>
    </location>
</feature>
<dbReference type="Pfam" id="PF01790">
    <property type="entry name" value="LGT"/>
    <property type="match status" value="1"/>
</dbReference>
<dbReference type="GO" id="GO:0008961">
    <property type="term" value="F:phosphatidylglycerol-prolipoprotein diacylglyceryl transferase activity"/>
    <property type="evidence" value="ECO:0007669"/>
    <property type="project" value="InterPro"/>
</dbReference>
<dbReference type="InterPro" id="IPR001640">
    <property type="entry name" value="Lgt"/>
</dbReference>
<dbReference type="GO" id="GO:0005886">
    <property type="term" value="C:plasma membrane"/>
    <property type="evidence" value="ECO:0007669"/>
    <property type="project" value="InterPro"/>
</dbReference>
<gene>
    <name evidence="8" type="ordered locus">Cyan7425_4656</name>
</gene>
<dbReference type="AlphaFoldDB" id="B8HL97"/>
<keyword evidence="3 8" id="KW-0808">Transferase</keyword>
<dbReference type="STRING" id="395961.Cyan7425_4656"/>
<dbReference type="HOGENOM" id="CLU_786910_0_0_3"/>
<reference evidence="8" key="1">
    <citation type="submission" date="2009-01" db="EMBL/GenBank/DDBJ databases">
        <title>Complete sequence of chromosome Cyanothece sp. PCC 7425.</title>
        <authorList>
            <consortium name="US DOE Joint Genome Institute"/>
            <person name="Lucas S."/>
            <person name="Copeland A."/>
            <person name="Lapidus A."/>
            <person name="Glavina del Rio T."/>
            <person name="Dalin E."/>
            <person name="Tice H."/>
            <person name="Bruce D."/>
            <person name="Goodwin L."/>
            <person name="Pitluck S."/>
            <person name="Sims D."/>
            <person name="Meineke L."/>
            <person name="Brettin T."/>
            <person name="Detter J.C."/>
            <person name="Han C."/>
            <person name="Larimer F."/>
            <person name="Land M."/>
            <person name="Hauser L."/>
            <person name="Kyrpides N."/>
            <person name="Ovchinnikova G."/>
            <person name="Liberton M."/>
            <person name="Stoeckel J."/>
            <person name="Banerjee A."/>
            <person name="Singh A."/>
            <person name="Page L."/>
            <person name="Sato H."/>
            <person name="Zhao L."/>
            <person name="Sherman L."/>
            <person name="Pakrasi H."/>
            <person name="Richardson P."/>
        </authorList>
    </citation>
    <scope>NUCLEOTIDE SEQUENCE</scope>
    <source>
        <strain evidence="8">PCC 7425</strain>
    </source>
</reference>
<feature type="transmembrane region" description="Helical" evidence="7">
    <location>
        <begin position="181"/>
        <end position="200"/>
    </location>
</feature>
<keyword evidence="6 7" id="KW-0472">Membrane</keyword>
<name>B8HL97_CYAP4</name>
<evidence type="ECO:0000256" key="2">
    <source>
        <dbReference type="ARBA" id="ARBA00022475"/>
    </source>
</evidence>
<evidence type="ECO:0000313" key="8">
    <source>
        <dbReference type="EMBL" id="ACL46962.1"/>
    </source>
</evidence>
<dbReference type="PANTHER" id="PTHR30589">
    <property type="entry name" value="PROLIPOPROTEIN DIACYLGLYCERYL TRANSFERASE"/>
    <property type="match status" value="1"/>
</dbReference>
<dbReference type="PANTHER" id="PTHR30589:SF0">
    <property type="entry name" value="PHOSPHATIDYLGLYCEROL--PROLIPOPROTEIN DIACYLGLYCERYL TRANSFERASE"/>
    <property type="match status" value="1"/>
</dbReference>
<feature type="transmembrane region" description="Helical" evidence="7">
    <location>
        <begin position="122"/>
        <end position="141"/>
    </location>
</feature>
<evidence type="ECO:0000256" key="5">
    <source>
        <dbReference type="ARBA" id="ARBA00022989"/>
    </source>
</evidence>
<sequence>MQFMALEQLSFFIYQFIRKWVEPSWFGDKLQFQTEWLSCIQSHESQSSTYERLDAFRPNLKCDVCGFNAVEKESELSFHESNNGLETKIEVQPVMSYQEGMLDALIRKSHGVRLFGYAYHPYHIAMDLGTFAILVFSTWWVNHEPGITLLAFLGTYLSMQVVYVIARLIKSHIFGITSRSFLQDFLLILLPTYSLVSLALGNEIAPSMDIAALDLALGVSFIRIGCFLGGCCYGRPASWGILYSPDQLRSVQGCRTYSPGPTPDSPVIPMQIFESAVNAVLFVALLAWKLLDPAVSSGKVLPVYFLVYCCWRFVSDFWRDVSVRPRRAGLSEAQWLSVVVVHASGVILVYLA</sequence>
<accession>B8HL97</accession>
<protein>
    <submittedName>
        <fullName evidence="8">Prolipoprotein diacylglyceryl transferase</fullName>
    </submittedName>
</protein>
<keyword evidence="8" id="KW-0449">Lipoprotein</keyword>